<keyword evidence="2" id="KW-1185">Reference proteome</keyword>
<name>S5MEH6_9MOLU</name>
<dbReference type="EMBL" id="CP005076">
    <property type="protein sequence ID" value="AGR42158.1"/>
    <property type="molecule type" value="Genomic_DNA"/>
</dbReference>
<gene>
    <name evidence="1" type="ORF">SDIMI_v3c04540</name>
</gene>
<accession>S5MEH6</accession>
<organism evidence="1 2">
    <name type="scientific">Spiroplasma diminutum CUAS-1</name>
    <dbReference type="NCBI Taxonomy" id="1276221"/>
    <lineage>
        <taxon>Bacteria</taxon>
        <taxon>Bacillati</taxon>
        <taxon>Mycoplasmatota</taxon>
        <taxon>Mollicutes</taxon>
        <taxon>Entomoplasmatales</taxon>
        <taxon>Spiroplasmataceae</taxon>
        <taxon>Spiroplasma</taxon>
    </lineage>
</organism>
<protein>
    <submittedName>
        <fullName evidence="1">Uncharacterized protein</fullName>
    </submittedName>
</protein>
<reference evidence="1 2" key="1">
    <citation type="journal article" date="2013" name="Genome Biol. Evol.">
        <title>Comparison of metabolic capacities and inference of gene content evolution in mosquito-associated Spiroplasma diminutum and S. taiwanense.</title>
        <authorList>
            <person name="Lo W.S."/>
            <person name="Ku C."/>
            <person name="Chen L.L."/>
            <person name="Chang T.H."/>
            <person name="Kuo C.H."/>
        </authorList>
    </citation>
    <scope>NUCLEOTIDE SEQUENCE [LARGE SCALE GENOMIC DNA]</scope>
    <source>
        <strain evidence="1">CUAS-1</strain>
    </source>
</reference>
<dbReference type="RefSeq" id="WP_020836390.1">
    <property type="nucleotide sequence ID" value="NC_021833.1"/>
</dbReference>
<dbReference type="InParanoid" id="S5MEH6"/>
<proteinExistence type="predicted"/>
<dbReference type="KEGG" id="sdi:SDIMI_v3c04540"/>
<dbReference type="STRING" id="1276221.SDIMI_v3c04540"/>
<dbReference type="AlphaFoldDB" id="S5MEH6"/>
<evidence type="ECO:0000313" key="1">
    <source>
        <dbReference type="EMBL" id="AGR42158.1"/>
    </source>
</evidence>
<dbReference type="HOGENOM" id="CLU_1936789_0_0_14"/>
<sequence length="130" mass="15293">MEKITLKSPILKFWLETALENRNRKRQFTLQFSTTEKSNIKAFVGGIKGKMIEINNPMKTSGMSIKLKFNKNTDQWDVYVDQKYLNYVIISTQKNTEGKIRYLSLMEPEYFEFMRLKGNFRDSSTGELIS</sequence>
<evidence type="ECO:0000313" key="2">
    <source>
        <dbReference type="Proteomes" id="UP000014983"/>
    </source>
</evidence>
<dbReference type="Proteomes" id="UP000014983">
    <property type="component" value="Chromosome"/>
</dbReference>
<dbReference type="PATRIC" id="fig|1276221.3.peg.453"/>